<dbReference type="Pfam" id="PF06722">
    <property type="entry name" value="EryCIII-like_C"/>
    <property type="match status" value="1"/>
</dbReference>
<keyword evidence="3" id="KW-0808">Transferase</keyword>
<feature type="domain" description="Erythromycin biosynthesis protein CIII-like C-terminal" evidence="2">
    <location>
        <begin position="268"/>
        <end position="407"/>
    </location>
</feature>
<dbReference type="CDD" id="cd03784">
    <property type="entry name" value="GT1_Gtf-like"/>
    <property type="match status" value="1"/>
</dbReference>
<name>A0A3E0H6L2_9PSEU</name>
<dbReference type="GO" id="GO:0016758">
    <property type="term" value="F:hexosyltransferase activity"/>
    <property type="evidence" value="ECO:0007669"/>
    <property type="project" value="UniProtKB-ARBA"/>
</dbReference>
<dbReference type="Proteomes" id="UP000256269">
    <property type="component" value="Unassembled WGS sequence"/>
</dbReference>
<evidence type="ECO:0000256" key="1">
    <source>
        <dbReference type="SAM" id="MobiDB-lite"/>
    </source>
</evidence>
<comment type="caution">
    <text evidence="3">The sequence shown here is derived from an EMBL/GenBank/DDBJ whole genome shotgun (WGS) entry which is preliminary data.</text>
</comment>
<keyword evidence="4" id="KW-1185">Reference proteome</keyword>
<gene>
    <name evidence="3" type="ORF">BCF44_114137</name>
</gene>
<evidence type="ECO:0000313" key="4">
    <source>
        <dbReference type="Proteomes" id="UP000256269"/>
    </source>
</evidence>
<dbReference type="SUPFAM" id="SSF53756">
    <property type="entry name" value="UDP-Glycosyltransferase/glycogen phosphorylase"/>
    <property type="match status" value="1"/>
</dbReference>
<dbReference type="PANTHER" id="PTHR48050">
    <property type="entry name" value="STEROL 3-BETA-GLUCOSYLTRANSFERASE"/>
    <property type="match status" value="1"/>
</dbReference>
<dbReference type="PANTHER" id="PTHR48050:SF13">
    <property type="entry name" value="STEROL 3-BETA-GLUCOSYLTRANSFERASE UGT80A2"/>
    <property type="match status" value="1"/>
</dbReference>
<reference evidence="3 4" key="1">
    <citation type="submission" date="2018-08" db="EMBL/GenBank/DDBJ databases">
        <title>Genomic Encyclopedia of Archaeal and Bacterial Type Strains, Phase II (KMG-II): from individual species to whole genera.</title>
        <authorList>
            <person name="Goeker M."/>
        </authorList>
    </citation>
    <scope>NUCLEOTIDE SEQUENCE [LARGE SCALE GENOMIC DNA]</scope>
    <source>
        <strain evidence="3 4">DSM 45791</strain>
    </source>
</reference>
<dbReference type="FunFam" id="3.40.50.2000:FF:000072">
    <property type="entry name" value="Glycosyl transferase"/>
    <property type="match status" value="1"/>
</dbReference>
<dbReference type="Gene3D" id="3.40.50.2000">
    <property type="entry name" value="Glycogen Phosphorylase B"/>
    <property type="match status" value="2"/>
</dbReference>
<dbReference type="GO" id="GO:0008194">
    <property type="term" value="F:UDP-glycosyltransferase activity"/>
    <property type="evidence" value="ECO:0007669"/>
    <property type="project" value="InterPro"/>
</dbReference>
<proteinExistence type="predicted"/>
<dbReference type="InterPro" id="IPR002213">
    <property type="entry name" value="UDP_glucos_trans"/>
</dbReference>
<sequence length="410" mass="42785">MGARRWEPASAATARAPPLSSVRQSRPRAERLTVTLGRVRIVFSCRPAYGHLLPLLPLASAARDVGHEVVFGTGEAMLDTVRGLGFAAHRVGIAVGEAEAEAVRRHGQDADFATLGVTMFGDILPHATHDDLRRLLPGLKPDLVVYEQSDVGAAKAAREASVPVVSHVIGRSMPPQILAAAAARMAWLWEDGPAPADAMMGDTVIDLWPDAVRDPVVAALPTVLRMRPTPFDLDVLLPAVVTASRRLVYLTLGTVAFGATSVLRAAIEGLSRLPVDVLVALGPGDPAVLGPLPDRVHVARFVPQAEVLRHAAFVVHHGGTGTVLGTLAAGLPQLVLPQGADQFVNAAVLSDLGAAKSLVGEEITADAVEAAARALLDDPAAWDVARRVADEIAALPSAAAVVDDLVGLTS</sequence>
<organism evidence="3 4">
    <name type="scientific">Kutzneria buriramensis</name>
    <dbReference type="NCBI Taxonomy" id="1045776"/>
    <lineage>
        <taxon>Bacteria</taxon>
        <taxon>Bacillati</taxon>
        <taxon>Actinomycetota</taxon>
        <taxon>Actinomycetes</taxon>
        <taxon>Pseudonocardiales</taxon>
        <taxon>Pseudonocardiaceae</taxon>
        <taxon>Kutzneria</taxon>
    </lineage>
</organism>
<dbReference type="InterPro" id="IPR010610">
    <property type="entry name" value="EryCIII-like_C"/>
</dbReference>
<dbReference type="EMBL" id="QUNO01000014">
    <property type="protein sequence ID" value="REH38112.1"/>
    <property type="molecule type" value="Genomic_DNA"/>
</dbReference>
<feature type="region of interest" description="Disordered" evidence="1">
    <location>
        <begin position="1"/>
        <end position="24"/>
    </location>
</feature>
<protein>
    <submittedName>
        <fullName evidence="3">MGT family glycosyltransferase</fullName>
    </submittedName>
</protein>
<dbReference type="GO" id="GO:0017000">
    <property type="term" value="P:antibiotic biosynthetic process"/>
    <property type="evidence" value="ECO:0007669"/>
    <property type="project" value="UniProtKB-ARBA"/>
</dbReference>
<dbReference type="InterPro" id="IPR050426">
    <property type="entry name" value="Glycosyltransferase_28"/>
</dbReference>
<accession>A0A3E0H6L2</accession>
<dbReference type="AlphaFoldDB" id="A0A3E0H6L2"/>
<evidence type="ECO:0000259" key="2">
    <source>
        <dbReference type="Pfam" id="PF06722"/>
    </source>
</evidence>
<evidence type="ECO:0000313" key="3">
    <source>
        <dbReference type="EMBL" id="REH38112.1"/>
    </source>
</evidence>